<gene>
    <name evidence="1" type="ORF">C0V70_05025</name>
</gene>
<proteinExistence type="predicted"/>
<dbReference type="AlphaFoldDB" id="A0A2K9NPQ7"/>
<evidence type="ECO:0000313" key="1">
    <source>
        <dbReference type="EMBL" id="AUN97482.1"/>
    </source>
</evidence>
<organism evidence="1 2">
    <name type="scientific">Bacteriovorax stolpii</name>
    <name type="common">Bdellovibrio stolpii</name>
    <dbReference type="NCBI Taxonomy" id="960"/>
    <lineage>
        <taxon>Bacteria</taxon>
        <taxon>Pseudomonadati</taxon>
        <taxon>Bdellovibrionota</taxon>
        <taxon>Bacteriovoracia</taxon>
        <taxon>Bacteriovoracales</taxon>
        <taxon>Bacteriovoracaceae</taxon>
        <taxon>Bacteriovorax</taxon>
    </lineage>
</organism>
<sequence>MFKTLLTLTIMASSLTAFAQMSESEKRNVESRLEGTLPEPKEVENKSEYKIHMGLTAGVNSPNGDAESSPEFGINVGFQPYIPFGLGAEVITAELGDSNVQRTSVLARGSYNFGGDIPVLRSSFVGVATGPMFVDGNNVEWSVGPLAGFDIPLQNKASDFLSLGLQAKYLWTTGTQDSFSAGLALKYWY</sequence>
<dbReference type="RefSeq" id="WP_102242777.1">
    <property type="nucleotide sequence ID" value="NZ_CP025704.1"/>
</dbReference>
<dbReference type="Proteomes" id="UP000235584">
    <property type="component" value="Chromosome"/>
</dbReference>
<name>A0A2K9NPQ7_BACTC</name>
<dbReference type="OrthoDB" id="9986287at2"/>
<protein>
    <submittedName>
        <fullName evidence="1">Uncharacterized protein</fullName>
    </submittedName>
</protein>
<keyword evidence="2" id="KW-1185">Reference proteome</keyword>
<reference evidence="1 2" key="1">
    <citation type="submission" date="2018-01" db="EMBL/GenBank/DDBJ databases">
        <title>Complete genome sequence of Bacteriovorax stolpii DSM12778.</title>
        <authorList>
            <person name="Tang B."/>
            <person name="Chang J."/>
        </authorList>
    </citation>
    <scope>NUCLEOTIDE SEQUENCE [LARGE SCALE GENOMIC DNA]</scope>
    <source>
        <strain evidence="1 2">DSM 12778</strain>
    </source>
</reference>
<evidence type="ECO:0000313" key="2">
    <source>
        <dbReference type="Proteomes" id="UP000235584"/>
    </source>
</evidence>
<accession>A0A2K9NPQ7</accession>
<dbReference type="EMBL" id="CP025704">
    <property type="protein sequence ID" value="AUN97482.1"/>
    <property type="molecule type" value="Genomic_DNA"/>
</dbReference>
<dbReference type="KEGG" id="bsto:C0V70_05025"/>